<evidence type="ECO:0000256" key="5">
    <source>
        <dbReference type="ARBA" id="ARBA00022989"/>
    </source>
</evidence>
<evidence type="ECO:0000256" key="4">
    <source>
        <dbReference type="ARBA" id="ARBA00022801"/>
    </source>
</evidence>
<feature type="transmembrane region" description="Helical" evidence="7">
    <location>
        <begin position="150"/>
        <end position="169"/>
    </location>
</feature>
<feature type="transmembrane region" description="Helical" evidence="7">
    <location>
        <begin position="123"/>
        <end position="143"/>
    </location>
</feature>
<organism evidence="9 10">
    <name type="scientific">Mycobacterium aquaticum</name>
    <dbReference type="NCBI Taxonomy" id="1927124"/>
    <lineage>
        <taxon>Bacteria</taxon>
        <taxon>Bacillati</taxon>
        <taxon>Actinomycetota</taxon>
        <taxon>Actinomycetes</taxon>
        <taxon>Mycobacteriales</taxon>
        <taxon>Mycobacteriaceae</taxon>
        <taxon>Mycobacterium</taxon>
    </lineage>
</organism>
<evidence type="ECO:0000256" key="3">
    <source>
        <dbReference type="ARBA" id="ARBA00022692"/>
    </source>
</evidence>
<keyword evidence="2" id="KW-1003">Cell membrane</keyword>
<dbReference type="EMBL" id="MVHF01000010">
    <property type="protein sequence ID" value="ORA35944.1"/>
    <property type="molecule type" value="Genomic_DNA"/>
</dbReference>
<feature type="domain" description="Phosphatidic acid phosphatase type 2/haloperoxidase" evidence="8">
    <location>
        <begin position="54"/>
        <end position="166"/>
    </location>
</feature>
<dbReference type="GO" id="GO:0005886">
    <property type="term" value="C:plasma membrane"/>
    <property type="evidence" value="ECO:0007669"/>
    <property type="project" value="UniProtKB-SubCell"/>
</dbReference>
<dbReference type="OrthoDB" id="5243958at2"/>
<dbReference type="SUPFAM" id="SSF48317">
    <property type="entry name" value="Acid phosphatase/Vanadium-dependent haloperoxidase"/>
    <property type="match status" value="1"/>
</dbReference>
<comment type="caution">
    <text evidence="9">The sequence shown here is derived from an EMBL/GenBank/DDBJ whole genome shotgun (WGS) entry which is preliminary data.</text>
</comment>
<protein>
    <submittedName>
        <fullName evidence="9">UDP-diphosphatase</fullName>
    </submittedName>
</protein>
<feature type="transmembrane region" description="Helical" evidence="7">
    <location>
        <begin position="20"/>
        <end position="42"/>
    </location>
</feature>
<dbReference type="AlphaFoldDB" id="A0A1X0B0S8"/>
<reference evidence="9 10" key="1">
    <citation type="submission" date="2017-02" db="EMBL/GenBank/DDBJ databases">
        <title>The new phylogeny of genus Mycobacterium.</title>
        <authorList>
            <person name="Tortoli E."/>
            <person name="Trovato A."/>
            <person name="Cirillo D.M."/>
        </authorList>
    </citation>
    <scope>NUCLEOTIDE SEQUENCE [LARGE SCALE GENOMIC DNA]</scope>
    <source>
        <strain evidence="9 10">RW6</strain>
    </source>
</reference>
<dbReference type="STRING" id="1927124.BST13_13135"/>
<dbReference type="InterPro" id="IPR000326">
    <property type="entry name" value="PAP2/HPO"/>
</dbReference>
<evidence type="ECO:0000256" key="7">
    <source>
        <dbReference type="SAM" id="Phobius"/>
    </source>
</evidence>
<sequence>MTMDSRIFYAINHFSRDTPWLHPIVSGYAAYGVVLFAALLLAGWWSARRAADPVRMVAAVWAPVGMLVALALNQPVAAAVNETRPCQALHDIVVLHCNTDPGFPSDHAVMAGAVTAGLWLVRWRLGVLAAVAAAVMAFSRVYIGAHYPQDVLAGVVFGAVVSIAGYILLRPLLRRVLAMIAATPLGILLVPRDPKSAVPQKRSA</sequence>
<comment type="subcellular location">
    <subcellularLocation>
        <location evidence="1">Cell membrane</location>
        <topology evidence="1">Multi-pass membrane protein</topology>
    </subcellularLocation>
</comment>
<gene>
    <name evidence="9" type="ORF">BST13_13135</name>
</gene>
<keyword evidence="5 7" id="KW-1133">Transmembrane helix</keyword>
<name>A0A1X0B0S8_9MYCO</name>
<evidence type="ECO:0000313" key="10">
    <source>
        <dbReference type="Proteomes" id="UP000192448"/>
    </source>
</evidence>
<dbReference type="InterPro" id="IPR036938">
    <property type="entry name" value="PAP2/HPO_sf"/>
</dbReference>
<evidence type="ECO:0000313" key="9">
    <source>
        <dbReference type="EMBL" id="ORA35944.1"/>
    </source>
</evidence>
<evidence type="ECO:0000256" key="1">
    <source>
        <dbReference type="ARBA" id="ARBA00004651"/>
    </source>
</evidence>
<evidence type="ECO:0000256" key="2">
    <source>
        <dbReference type="ARBA" id="ARBA00022475"/>
    </source>
</evidence>
<keyword evidence="10" id="KW-1185">Reference proteome</keyword>
<evidence type="ECO:0000259" key="8">
    <source>
        <dbReference type="SMART" id="SM00014"/>
    </source>
</evidence>
<evidence type="ECO:0000256" key="6">
    <source>
        <dbReference type="ARBA" id="ARBA00023136"/>
    </source>
</evidence>
<accession>A0A1X0B0S8</accession>
<dbReference type="Gene3D" id="1.20.144.10">
    <property type="entry name" value="Phosphatidic acid phosphatase type 2/haloperoxidase"/>
    <property type="match status" value="1"/>
</dbReference>
<keyword evidence="3 7" id="KW-0812">Transmembrane</keyword>
<proteinExistence type="predicted"/>
<dbReference type="GO" id="GO:0016787">
    <property type="term" value="F:hydrolase activity"/>
    <property type="evidence" value="ECO:0007669"/>
    <property type="project" value="UniProtKB-KW"/>
</dbReference>
<keyword evidence="6 7" id="KW-0472">Membrane</keyword>
<dbReference type="Pfam" id="PF01569">
    <property type="entry name" value="PAP2"/>
    <property type="match status" value="1"/>
</dbReference>
<dbReference type="SMART" id="SM00014">
    <property type="entry name" value="acidPPc"/>
    <property type="match status" value="1"/>
</dbReference>
<dbReference type="PANTHER" id="PTHR14969:SF62">
    <property type="entry name" value="DECAPRENYLPHOSPHORYL-5-PHOSPHORIBOSE PHOSPHATASE RV3807C-RELATED"/>
    <property type="match status" value="1"/>
</dbReference>
<dbReference type="PANTHER" id="PTHR14969">
    <property type="entry name" value="SPHINGOSINE-1-PHOSPHATE PHOSPHOHYDROLASE"/>
    <property type="match status" value="1"/>
</dbReference>
<keyword evidence="4" id="KW-0378">Hydrolase</keyword>
<feature type="transmembrane region" description="Helical" evidence="7">
    <location>
        <begin position="54"/>
        <end position="72"/>
    </location>
</feature>
<dbReference type="Proteomes" id="UP000192448">
    <property type="component" value="Unassembled WGS sequence"/>
</dbReference>